<evidence type="ECO:0000313" key="1">
    <source>
        <dbReference type="EMBL" id="AKD56654.1"/>
    </source>
</evidence>
<dbReference type="OrthoDB" id="6179211at2"/>
<dbReference type="Proteomes" id="UP000033054">
    <property type="component" value="Chromosome"/>
</dbReference>
<dbReference type="HOGENOM" id="CLU_803551_0_0_10"/>
<accession>A0A0E3ZXY3</accession>
<organism evidence="1 2">
    <name type="scientific">Spirosoma radiotolerans</name>
    <dbReference type="NCBI Taxonomy" id="1379870"/>
    <lineage>
        <taxon>Bacteria</taxon>
        <taxon>Pseudomonadati</taxon>
        <taxon>Bacteroidota</taxon>
        <taxon>Cytophagia</taxon>
        <taxon>Cytophagales</taxon>
        <taxon>Cytophagaceae</taxon>
        <taxon>Spirosoma</taxon>
    </lineage>
</organism>
<dbReference type="EMBL" id="CP010429">
    <property type="protein sequence ID" value="AKD56654.1"/>
    <property type="molecule type" value="Genomic_DNA"/>
</dbReference>
<evidence type="ECO:0000313" key="2">
    <source>
        <dbReference type="Proteomes" id="UP000033054"/>
    </source>
</evidence>
<dbReference type="PROSITE" id="PS51257">
    <property type="entry name" value="PROKAR_LIPOPROTEIN"/>
    <property type="match status" value="1"/>
</dbReference>
<evidence type="ECO:0008006" key="3">
    <source>
        <dbReference type="Google" id="ProtNLM"/>
    </source>
</evidence>
<keyword evidence="2" id="KW-1185">Reference proteome</keyword>
<proteinExistence type="predicted"/>
<dbReference type="AlphaFoldDB" id="A0A0E3ZXY3"/>
<dbReference type="RefSeq" id="WP_046575852.1">
    <property type="nucleotide sequence ID" value="NZ_CP010429.1"/>
</dbReference>
<sequence>MNFRLSVLATTAFLLAYGCKTAKLITNNAPASASITEEGLLNCFTAGTVLNGQPVWCEASAVLYDGKNLFFANDKDMPTGMSPVFEKTPASLGDSTKTPTYLTQPAFSTTRKYEDFAQTPNQANGFVFLTTAFDRVKSGSHDWDNYNTILYWRKGDEQHPHVLAPDDTSRTSIAYRQRIAQLLATDEFPGALPYFKVEGLAATDKQLLFGIREEGKSYESFTYRAKIISVSYRIEKTGNGERIRLSDDWKIINNFDIAKADASLPKPLALSSLEYDPYRNRFWMLTSLEQNGQFDAYLWTITPNDLYANKPFTLLRNAQGQPLHTAGHKAEDLTFLDANRVLLIHDDDRGRTTVGSRIRRPNQAAYTILTVSSRRNRMSLK</sequence>
<name>A0A0E3ZXY3_9BACT</name>
<reference evidence="1 2" key="1">
    <citation type="journal article" date="2014" name="Curr. Microbiol.">
        <title>Spirosoma radiotolerans sp. nov., a gamma-radiation-resistant bacterium isolated from gamma ray-irradiated soil.</title>
        <authorList>
            <person name="Lee J.J."/>
            <person name="Srinivasan S."/>
            <person name="Lim S."/>
            <person name="Joe M."/>
            <person name="Im S."/>
            <person name="Bae S.I."/>
            <person name="Park K.R."/>
            <person name="Han J.H."/>
            <person name="Park S.H."/>
            <person name="Joo B.M."/>
            <person name="Park S.J."/>
            <person name="Kim M.K."/>
        </authorList>
    </citation>
    <scope>NUCLEOTIDE SEQUENCE [LARGE SCALE GENOMIC DNA]</scope>
    <source>
        <strain evidence="1 2">DG5A</strain>
    </source>
</reference>
<dbReference type="KEGG" id="srd:SD10_18870"/>
<dbReference type="PATRIC" id="fig|1379870.5.peg.4077"/>
<gene>
    <name evidence="1" type="ORF">SD10_18870</name>
</gene>
<protein>
    <recommendedName>
        <fullName evidence="3">Lipoprotein</fullName>
    </recommendedName>
</protein>